<dbReference type="NCBIfam" id="NF003816">
    <property type="entry name" value="PRK05406.1-5"/>
    <property type="match status" value="1"/>
</dbReference>
<organism evidence="1 2">
    <name type="scientific">Pseudonocardia sediminis</name>
    <dbReference type="NCBI Taxonomy" id="1397368"/>
    <lineage>
        <taxon>Bacteria</taxon>
        <taxon>Bacillati</taxon>
        <taxon>Actinomycetota</taxon>
        <taxon>Actinomycetes</taxon>
        <taxon>Pseudonocardiales</taxon>
        <taxon>Pseudonocardiaceae</taxon>
        <taxon>Pseudonocardia</taxon>
    </lineage>
</organism>
<evidence type="ECO:0000313" key="2">
    <source>
        <dbReference type="Proteomes" id="UP000291591"/>
    </source>
</evidence>
<protein>
    <submittedName>
        <fullName evidence="1">UPF0271 protein</fullName>
    </submittedName>
</protein>
<dbReference type="EMBL" id="SHKL01000001">
    <property type="protein sequence ID" value="RZT86447.1"/>
    <property type="molecule type" value="Genomic_DNA"/>
</dbReference>
<reference evidence="1 2" key="1">
    <citation type="submission" date="2019-02" db="EMBL/GenBank/DDBJ databases">
        <title>Sequencing the genomes of 1000 actinobacteria strains.</title>
        <authorList>
            <person name="Klenk H.-P."/>
        </authorList>
    </citation>
    <scope>NUCLEOTIDE SEQUENCE [LARGE SCALE GENOMIC DNA]</scope>
    <source>
        <strain evidence="1 2">DSM 45779</strain>
    </source>
</reference>
<dbReference type="PANTHER" id="PTHR30292:SF0">
    <property type="entry name" value="5-OXOPROLINASE SUBUNIT A"/>
    <property type="match status" value="1"/>
</dbReference>
<comment type="caution">
    <text evidence="1">The sequence shown here is derived from an EMBL/GenBank/DDBJ whole genome shotgun (WGS) entry which is preliminary data.</text>
</comment>
<dbReference type="Pfam" id="PF03746">
    <property type="entry name" value="LamB_YcsF"/>
    <property type="match status" value="1"/>
</dbReference>
<dbReference type="NCBIfam" id="NF003814">
    <property type="entry name" value="PRK05406.1-3"/>
    <property type="match status" value="1"/>
</dbReference>
<dbReference type="AlphaFoldDB" id="A0A4Q7UWP3"/>
<dbReference type="OrthoDB" id="9773478at2"/>
<dbReference type="Proteomes" id="UP000291591">
    <property type="component" value="Unassembled WGS sequence"/>
</dbReference>
<dbReference type="SUPFAM" id="SSF88713">
    <property type="entry name" value="Glycoside hydrolase/deacetylase"/>
    <property type="match status" value="1"/>
</dbReference>
<proteinExistence type="predicted"/>
<dbReference type="InterPro" id="IPR005501">
    <property type="entry name" value="LamB/YcsF/PxpA-like"/>
</dbReference>
<name>A0A4Q7UWP3_PSEST</name>
<keyword evidence="2" id="KW-1185">Reference proteome</keyword>
<dbReference type="GO" id="GO:0005975">
    <property type="term" value="P:carbohydrate metabolic process"/>
    <property type="evidence" value="ECO:0007669"/>
    <property type="project" value="InterPro"/>
</dbReference>
<dbReference type="RefSeq" id="WP_130290746.1">
    <property type="nucleotide sequence ID" value="NZ_SHKL01000001.1"/>
</dbReference>
<evidence type="ECO:0000313" key="1">
    <source>
        <dbReference type="EMBL" id="RZT86447.1"/>
    </source>
</evidence>
<dbReference type="Gene3D" id="3.20.20.370">
    <property type="entry name" value="Glycoside hydrolase/deacetylase"/>
    <property type="match status" value="1"/>
</dbReference>
<dbReference type="PANTHER" id="PTHR30292">
    <property type="entry name" value="UNCHARACTERIZED PROTEIN YBGL-RELATED"/>
    <property type="match status" value="1"/>
</dbReference>
<accession>A0A4Q7UWP3</accession>
<sequence>MVAINCDMGESFGIYHCGDDEGLMPFVTVANVACGFHASDPRVMTQTVRLAKAHGVKVGAHPSLPDKEGFGRREMKLDRDELTAACVYQIGALSGFLRAEGMELNHVKAHGSLYGMAARDEEVAAALADAADVFDAPLMGMAGTVHEKVWGDRRAGFISEYYADLDYRDDGSLIITRVHEAFDPQTSAAGAVRAVTEGKATSVNGKELPVRADCVCVHSDTPNAVELARAVHDALAPHLT</sequence>
<gene>
    <name evidence="1" type="ORF">EV383_3342</name>
</gene>
<dbReference type="InterPro" id="IPR011330">
    <property type="entry name" value="Glyco_hydro/deAcase_b/a-brl"/>
</dbReference>